<dbReference type="SUPFAM" id="SSF52540">
    <property type="entry name" value="P-loop containing nucleoside triphosphate hydrolases"/>
    <property type="match status" value="1"/>
</dbReference>
<dbReference type="Pfam" id="PF14773">
    <property type="entry name" value="VIGSSK"/>
    <property type="match status" value="1"/>
</dbReference>
<dbReference type="RefSeq" id="XP_002737975.1">
    <property type="nucleotide sequence ID" value="XM_002737929.1"/>
</dbReference>
<keyword evidence="1" id="KW-0378">Hydrolase</keyword>
<dbReference type="InterPro" id="IPR029256">
    <property type="entry name" value="Heliccase-ass-bd"/>
</dbReference>
<dbReference type="Gene3D" id="3.40.50.300">
    <property type="entry name" value="P-loop containing nucleotide triphosphate hydrolases"/>
    <property type="match status" value="1"/>
</dbReference>
<dbReference type="Pfam" id="PF25806">
    <property type="entry name" value="RHH_ERCC6L2"/>
    <property type="match status" value="1"/>
</dbReference>
<dbReference type="SMART" id="SM00490">
    <property type="entry name" value="HELICc"/>
    <property type="match status" value="1"/>
</dbReference>
<proteinExistence type="predicted"/>
<dbReference type="Pfam" id="PF00271">
    <property type="entry name" value="Helicase_C"/>
    <property type="match status" value="1"/>
</dbReference>
<keyword evidence="4" id="KW-1185">Reference proteome</keyword>
<evidence type="ECO:0000256" key="1">
    <source>
        <dbReference type="ARBA" id="ARBA00022801"/>
    </source>
</evidence>
<feature type="compositionally biased region" description="Acidic residues" evidence="2">
    <location>
        <begin position="620"/>
        <end position="629"/>
    </location>
</feature>
<sequence length="759" mass="86787">LLDILEQYIMGTGMEYRRIDGKTPGPVRMNYVHEFNQDKSVSVCLISTKAGGLGLNMTGANIVIIFDPNWNPAHDQQAQDRAYRIGQQRDVKVYRLISSGTIEENMYLRQIYKQQIASTLVSSESSKRYFNAVAGDKSQPGELYGPENVFRFGRGGCLTEDLIAREKTFEQGIMMAPYTSPESHVDEEVENYEENEQEEKNDDCVNSEDDWIRSQISYHSDDSDEVDRHDAGILRTQHMEIKTDEDESDEMMSLDTSNSLDEDAKLNLKSEQMLRHSVRNERYKEALSRKGTLSSSKKGDAHQEENKMKRKVKRNVQFLDVSSEDEEDGIARNVRRKKKKTKAKNNYSSDAEDSMEVILKECGANYIHSNMAVVGGSRVEHHVSKCAIKDVYELEQYSQMPANCHIQTLSQPNSEESDDLGVSCKSSITQSLITEDNTTQSDDPCCLYNPVVLHSKRESRITGNVTLLIGETPKTITRQHFADIAKSLSYKSTLEFAETVLSIDSKERLEILEDYYSKKYAHLQVVDTKGLYTVKVAEEKPKNKQIRVKNVKKNAALRKRPQNTRMRKRRPLAVNFDSDESEEENYRRDKRCMYKNRRKVVYRSDSDEERNDIERKDESSNDGDLEEENVSLKEGALSRRKAGVFQHESGAQNIHDELLCMDSETDGTISVEDSPQPPQVTTIERESSSSISLCKKANMDFLDDIFMCDNNLSDDHSDVNVTQVNRHDDKVTEVTSCSYGDEDSYFVLNKNYRKVIEDL</sequence>
<evidence type="ECO:0000256" key="2">
    <source>
        <dbReference type="SAM" id="MobiDB-lite"/>
    </source>
</evidence>
<dbReference type="Proteomes" id="UP000694865">
    <property type="component" value="Unplaced"/>
</dbReference>
<dbReference type="InterPro" id="IPR027417">
    <property type="entry name" value="P-loop_NTPase"/>
</dbReference>
<evidence type="ECO:0000313" key="5">
    <source>
        <dbReference type="RefSeq" id="XP_002737975.1"/>
    </source>
</evidence>
<feature type="region of interest" description="Disordered" evidence="2">
    <location>
        <begin position="603"/>
        <end position="633"/>
    </location>
</feature>
<accession>A0ABM0GV37</accession>
<feature type="domain" description="Helicase C-terminal" evidence="3">
    <location>
        <begin position="1"/>
        <end position="134"/>
    </location>
</feature>
<dbReference type="InterPro" id="IPR001650">
    <property type="entry name" value="Helicase_C-like"/>
</dbReference>
<dbReference type="InterPro" id="IPR050496">
    <property type="entry name" value="SNF2_RAD54_helicase_repair"/>
</dbReference>
<reference evidence="5" key="1">
    <citation type="submission" date="2025-08" db="UniProtKB">
        <authorList>
            <consortium name="RefSeq"/>
        </authorList>
    </citation>
    <scope>IDENTIFICATION</scope>
    <source>
        <tissue evidence="5">Testes</tissue>
    </source>
</reference>
<dbReference type="InterPro" id="IPR049730">
    <property type="entry name" value="SNF2/RAD54-like_C"/>
</dbReference>
<dbReference type="InterPro" id="IPR057931">
    <property type="entry name" value="RHH_ERCC6L2"/>
</dbReference>
<evidence type="ECO:0000313" key="4">
    <source>
        <dbReference type="Proteomes" id="UP000694865"/>
    </source>
</evidence>
<feature type="compositionally biased region" description="Basic residues" evidence="2">
    <location>
        <begin position="551"/>
        <end position="571"/>
    </location>
</feature>
<dbReference type="PANTHER" id="PTHR45629">
    <property type="entry name" value="SNF2/RAD54 FAMILY MEMBER"/>
    <property type="match status" value="1"/>
</dbReference>
<organism evidence="4 5">
    <name type="scientific">Saccoglossus kowalevskii</name>
    <name type="common">Acorn worm</name>
    <dbReference type="NCBI Taxonomy" id="10224"/>
    <lineage>
        <taxon>Eukaryota</taxon>
        <taxon>Metazoa</taxon>
        <taxon>Hemichordata</taxon>
        <taxon>Enteropneusta</taxon>
        <taxon>Harrimaniidae</taxon>
        <taxon>Saccoglossus</taxon>
    </lineage>
</organism>
<name>A0ABM0GV37_SACKO</name>
<dbReference type="CDD" id="cd18793">
    <property type="entry name" value="SF2_C_SNF"/>
    <property type="match status" value="1"/>
</dbReference>
<dbReference type="PROSITE" id="PS51194">
    <property type="entry name" value="HELICASE_CTER"/>
    <property type="match status" value="1"/>
</dbReference>
<feature type="non-terminal residue" evidence="5">
    <location>
        <position position="1"/>
    </location>
</feature>
<feature type="region of interest" description="Disordered" evidence="2">
    <location>
        <begin position="283"/>
        <end position="312"/>
    </location>
</feature>
<dbReference type="PANTHER" id="PTHR45629:SF7">
    <property type="entry name" value="DNA EXCISION REPAIR PROTEIN ERCC-6-RELATED"/>
    <property type="match status" value="1"/>
</dbReference>
<evidence type="ECO:0000259" key="3">
    <source>
        <dbReference type="PROSITE" id="PS51194"/>
    </source>
</evidence>
<feature type="compositionally biased region" description="Basic and acidic residues" evidence="2">
    <location>
        <begin position="297"/>
        <end position="307"/>
    </location>
</feature>
<gene>
    <name evidence="5" type="primary">LOC100370915</name>
</gene>
<dbReference type="GeneID" id="100370915"/>
<feature type="region of interest" description="Disordered" evidence="2">
    <location>
        <begin position="551"/>
        <end position="587"/>
    </location>
</feature>
<protein>
    <submittedName>
        <fullName evidence="5">Chromodomain-helicase-DNA-binding protein 2-like</fullName>
    </submittedName>
</protein>